<dbReference type="EMBL" id="CP001340">
    <property type="protein sequence ID" value="ACL96564.1"/>
    <property type="molecule type" value="Genomic_DNA"/>
</dbReference>
<organism evidence="2 3">
    <name type="scientific">Caulobacter vibrioides (strain NA1000 / CB15N)</name>
    <name type="common">Caulobacter crescentus</name>
    <dbReference type="NCBI Taxonomy" id="565050"/>
    <lineage>
        <taxon>Bacteria</taxon>
        <taxon>Pseudomonadati</taxon>
        <taxon>Pseudomonadota</taxon>
        <taxon>Alphaproteobacteria</taxon>
        <taxon>Caulobacterales</taxon>
        <taxon>Caulobacteraceae</taxon>
        <taxon>Caulobacter</taxon>
    </lineage>
</organism>
<feature type="region of interest" description="Disordered" evidence="1">
    <location>
        <begin position="194"/>
        <end position="217"/>
    </location>
</feature>
<sequence>MEAGRPMVTVTGRAGAMALMAYAKNAKGEPAIMLAKPAPAAATAAPNSPEARKAAEAAEALAKLKKDMRLGKKNAIGDAKGRAKARLQQVVEQLKLLKKIYANDPKAMAKALAAAAKELKAAVKDYGKAAKEAGELYAQDFANLPDTATDPEGAAAQRSKIEDEAKMEAAGDQDFIKMTREISRSLRDELQTAKTKGILTQPGKFERSEEVKEAEDELKDLDKMTEDLDQQVRQDMPPGSLMTLAA</sequence>
<dbReference type="RefSeq" id="WP_010920841.1">
    <property type="nucleotide sequence ID" value="NC_011916.1"/>
</dbReference>
<dbReference type="HOGENOM" id="CLU_1127504_0_0_5"/>
<proteinExistence type="predicted"/>
<name>A0A0H3CAR9_CAUVN</name>
<dbReference type="GeneID" id="7333553"/>
<dbReference type="OrthoDB" id="7185556at2"/>
<gene>
    <name evidence="2" type="ordered locus">CCNA_03099</name>
</gene>
<dbReference type="KEGG" id="ccs:CCNA_03099"/>
<accession>A0A0H3CAR9</accession>
<reference evidence="2 3" key="1">
    <citation type="journal article" date="2010" name="J. Bacteriol.">
        <title>The genetic basis of laboratory adaptation in Caulobacter crescentus.</title>
        <authorList>
            <person name="Marks M.E."/>
            <person name="Castro-Rojas C.M."/>
            <person name="Teiling C."/>
            <person name="Du L."/>
            <person name="Kapatral V."/>
            <person name="Walunas T.L."/>
            <person name="Crosson S."/>
        </authorList>
    </citation>
    <scope>NUCLEOTIDE SEQUENCE [LARGE SCALE GENOMIC DNA]</scope>
    <source>
        <strain evidence="3">NA1000 / CB15N</strain>
    </source>
</reference>
<keyword evidence="3" id="KW-1185">Reference proteome</keyword>
<evidence type="ECO:0000313" key="3">
    <source>
        <dbReference type="Proteomes" id="UP000001364"/>
    </source>
</evidence>
<feature type="region of interest" description="Disordered" evidence="1">
    <location>
        <begin position="145"/>
        <end position="174"/>
    </location>
</feature>
<feature type="compositionally biased region" description="Basic and acidic residues" evidence="1">
    <location>
        <begin position="159"/>
        <end position="174"/>
    </location>
</feature>
<dbReference type="RefSeq" id="YP_002518472.1">
    <property type="nucleotide sequence ID" value="NC_011916.1"/>
</dbReference>
<dbReference type="SMR" id="A0A0H3CAR9"/>
<evidence type="ECO:0000313" key="2">
    <source>
        <dbReference type="EMBL" id="ACL96564.1"/>
    </source>
</evidence>
<dbReference type="Proteomes" id="UP000001364">
    <property type="component" value="Chromosome"/>
</dbReference>
<evidence type="ECO:0000256" key="1">
    <source>
        <dbReference type="SAM" id="MobiDB-lite"/>
    </source>
</evidence>
<dbReference type="AlphaFoldDB" id="A0A0H3CAR9"/>
<protein>
    <submittedName>
        <fullName evidence="2">Uncharacterized protein</fullName>
    </submittedName>
</protein>
<dbReference type="PATRIC" id="fig|565050.3.peg.3027"/>